<dbReference type="Proteomes" id="UP000054324">
    <property type="component" value="Unassembled WGS sequence"/>
</dbReference>
<dbReference type="AlphaFoldDB" id="A0A074ZA12"/>
<name>A0A074ZA12_OPIVI</name>
<keyword evidence="3" id="KW-1185">Reference proteome</keyword>
<accession>A0A074ZA12</accession>
<dbReference type="CTD" id="20322435"/>
<reference evidence="2 3" key="1">
    <citation type="submission" date="2013-11" db="EMBL/GenBank/DDBJ databases">
        <title>Opisthorchis viverrini - life in the bile duct.</title>
        <authorList>
            <person name="Young N.D."/>
            <person name="Nagarajan N."/>
            <person name="Lin S.J."/>
            <person name="Korhonen P.K."/>
            <person name="Jex A.R."/>
            <person name="Hall R.S."/>
            <person name="Safavi-Hemami H."/>
            <person name="Kaewkong W."/>
            <person name="Bertrand D."/>
            <person name="Gao S."/>
            <person name="Seet Q."/>
            <person name="Wongkham S."/>
            <person name="Teh B.T."/>
            <person name="Wongkham C."/>
            <person name="Intapan P.M."/>
            <person name="Maleewong W."/>
            <person name="Yang X."/>
            <person name="Hu M."/>
            <person name="Wang Z."/>
            <person name="Hofmann A."/>
            <person name="Sternberg P.W."/>
            <person name="Tan P."/>
            <person name="Wang J."/>
            <person name="Gasser R.B."/>
        </authorList>
    </citation>
    <scope>NUCLEOTIDE SEQUENCE [LARGE SCALE GENOMIC DNA]</scope>
</reference>
<feature type="compositionally biased region" description="Polar residues" evidence="1">
    <location>
        <begin position="27"/>
        <end position="39"/>
    </location>
</feature>
<organism evidence="2 3">
    <name type="scientific">Opisthorchis viverrini</name>
    <name type="common">Southeast Asian liver fluke</name>
    <dbReference type="NCBI Taxonomy" id="6198"/>
    <lineage>
        <taxon>Eukaryota</taxon>
        <taxon>Metazoa</taxon>
        <taxon>Spiralia</taxon>
        <taxon>Lophotrochozoa</taxon>
        <taxon>Platyhelminthes</taxon>
        <taxon>Trematoda</taxon>
        <taxon>Digenea</taxon>
        <taxon>Opisthorchiida</taxon>
        <taxon>Opisthorchiata</taxon>
        <taxon>Opisthorchiidae</taxon>
        <taxon>Opisthorchis</taxon>
    </lineage>
</organism>
<gene>
    <name evidence="2" type="ORF">T265_08256</name>
</gene>
<dbReference type="KEGG" id="ovi:T265_08256"/>
<sequence length="103" mass="11436">MPFRCRAAMPLERSKKAGMPPGGPRPDTSSYSKCASFNRHTQHGRGHTRSTLPTSVTGGSQQHSMVNKDRAETVFSSLERPSTLSSVEFYVSTVFVPLDRRHE</sequence>
<feature type="region of interest" description="Disordered" evidence="1">
    <location>
        <begin position="1"/>
        <end position="66"/>
    </location>
</feature>
<evidence type="ECO:0000313" key="3">
    <source>
        <dbReference type="Proteomes" id="UP000054324"/>
    </source>
</evidence>
<feature type="compositionally biased region" description="Polar residues" evidence="1">
    <location>
        <begin position="49"/>
        <end position="65"/>
    </location>
</feature>
<dbReference type="RefSeq" id="XP_009172268.1">
    <property type="nucleotide sequence ID" value="XM_009174004.1"/>
</dbReference>
<evidence type="ECO:0000313" key="2">
    <source>
        <dbReference type="EMBL" id="KER23958.1"/>
    </source>
</evidence>
<dbReference type="GeneID" id="20322435"/>
<protein>
    <submittedName>
        <fullName evidence="2">Uncharacterized protein</fullName>
    </submittedName>
</protein>
<dbReference type="EMBL" id="KL596828">
    <property type="protein sequence ID" value="KER23958.1"/>
    <property type="molecule type" value="Genomic_DNA"/>
</dbReference>
<evidence type="ECO:0000256" key="1">
    <source>
        <dbReference type="SAM" id="MobiDB-lite"/>
    </source>
</evidence>
<proteinExistence type="predicted"/>